<keyword evidence="1" id="KW-0812">Transmembrane</keyword>
<dbReference type="AlphaFoldDB" id="A0A061IUJ1"/>
<sequence>MFMVLRCFFTSIMFNMGAVYAVFLSLRVPSGAVTGKEYTNELQDKANISPYALKLWIMITFFASFSYLGADNLPLFMETRVVLMWFLLLLPPVSQSKVYDSTFEPVLEKIWKNIIEFEGKRTFARSAAILALRGCIWMGVCIARLIMRYWDVEEDSIHRVLESLQHASGCLQDTVVRRPDTVTFSASSSLVLQGLASI</sequence>
<organism evidence="2 3">
    <name type="scientific">Trypanosoma rangeli SC58</name>
    <dbReference type="NCBI Taxonomy" id="429131"/>
    <lineage>
        <taxon>Eukaryota</taxon>
        <taxon>Discoba</taxon>
        <taxon>Euglenozoa</taxon>
        <taxon>Kinetoplastea</taxon>
        <taxon>Metakinetoplastina</taxon>
        <taxon>Trypanosomatida</taxon>
        <taxon>Trypanosomatidae</taxon>
        <taxon>Trypanosoma</taxon>
        <taxon>Herpetosoma</taxon>
    </lineage>
</organism>
<dbReference type="VEuPathDB" id="TriTrypDB:TRSC58_06823"/>
<protein>
    <submittedName>
        <fullName evidence="2">Uncharacterized protein</fullName>
    </submittedName>
</protein>
<feature type="transmembrane region" description="Helical" evidence="1">
    <location>
        <begin position="51"/>
        <end position="70"/>
    </location>
</feature>
<name>A0A061IUJ1_TRYRA</name>
<evidence type="ECO:0000313" key="3">
    <source>
        <dbReference type="Proteomes" id="UP000031737"/>
    </source>
</evidence>
<evidence type="ECO:0000313" key="2">
    <source>
        <dbReference type="EMBL" id="ESL05526.1"/>
    </source>
</evidence>
<dbReference type="EMBL" id="AUPL01006823">
    <property type="protein sequence ID" value="ESL05526.1"/>
    <property type="molecule type" value="Genomic_DNA"/>
</dbReference>
<evidence type="ECO:0000256" key="1">
    <source>
        <dbReference type="SAM" id="Phobius"/>
    </source>
</evidence>
<keyword evidence="3" id="KW-1185">Reference proteome</keyword>
<dbReference type="Proteomes" id="UP000031737">
    <property type="component" value="Unassembled WGS sequence"/>
</dbReference>
<reference evidence="2 3" key="1">
    <citation type="submission" date="2013-07" db="EMBL/GenBank/DDBJ databases">
        <authorList>
            <person name="Stoco P.H."/>
            <person name="Wagner G."/>
            <person name="Gerber A."/>
            <person name="Zaha A."/>
            <person name="Thompson C."/>
            <person name="Bartholomeu D.C."/>
            <person name="Luckemeyer D.D."/>
            <person name="Bahia D."/>
            <person name="Loreto E."/>
            <person name="Prestes E.B."/>
            <person name="Lima F.M."/>
            <person name="Rodrigues-Luiz G."/>
            <person name="Vallejo G.A."/>
            <person name="Filho J.F."/>
            <person name="Monteiro K.M."/>
            <person name="Tyler K.M."/>
            <person name="de Almeida L.G."/>
            <person name="Ortiz M.F."/>
            <person name="Siervo M.A."/>
            <person name="de Moraes M.H."/>
            <person name="Cunha O.L."/>
            <person name="Mendonca-Neto R."/>
            <person name="Silva R."/>
            <person name="Teixeira S.M."/>
            <person name="Murta S.M."/>
            <person name="Sincero T.C."/>
            <person name="Mendes T.A."/>
            <person name="Urmenyi T.P."/>
            <person name="Silva V.G."/>
            <person name="da Rocha W.D."/>
            <person name="Andersson B."/>
            <person name="Romanha A.J."/>
            <person name="Steindel M."/>
            <person name="de Vasconcelos A.T."/>
            <person name="Grisard E.C."/>
        </authorList>
    </citation>
    <scope>NUCLEOTIDE SEQUENCE [LARGE SCALE GENOMIC DNA]</scope>
    <source>
        <strain evidence="2 3">SC58</strain>
    </source>
</reference>
<accession>A0A061IUJ1</accession>
<keyword evidence="1" id="KW-1133">Transmembrane helix</keyword>
<keyword evidence="1" id="KW-0472">Membrane</keyword>
<gene>
    <name evidence="2" type="ORF">TRSC58_06823</name>
</gene>
<proteinExistence type="predicted"/>
<dbReference type="OrthoDB" id="251602at2759"/>
<comment type="caution">
    <text evidence="2">The sequence shown here is derived from an EMBL/GenBank/DDBJ whole genome shotgun (WGS) entry which is preliminary data.</text>
</comment>